<evidence type="ECO:0000259" key="2">
    <source>
        <dbReference type="Pfam" id="PF13609"/>
    </source>
</evidence>
<dbReference type="Pfam" id="PF13609">
    <property type="entry name" value="Porin_4"/>
    <property type="match status" value="1"/>
</dbReference>
<comment type="caution">
    <text evidence="3">The sequence shown here is derived from an EMBL/GenBank/DDBJ whole genome shotgun (WGS) entry which is preliminary data.</text>
</comment>
<organism evidence="3 4">
    <name type="scientific">Paragemmobacter ruber</name>
    <dbReference type="NCBI Taxonomy" id="1985673"/>
    <lineage>
        <taxon>Bacteria</taxon>
        <taxon>Pseudomonadati</taxon>
        <taxon>Pseudomonadota</taxon>
        <taxon>Alphaproteobacteria</taxon>
        <taxon>Rhodobacterales</taxon>
        <taxon>Paracoccaceae</taxon>
        <taxon>Paragemmobacter</taxon>
    </lineage>
</organism>
<dbReference type="EMBL" id="JAAATW010000001">
    <property type="protein sequence ID" value="NBE07164.1"/>
    <property type="molecule type" value="Genomic_DNA"/>
</dbReference>
<name>A0ABW9Y3U5_9RHOB</name>
<feature type="domain" description="Porin" evidence="2">
    <location>
        <begin position="7"/>
        <end position="292"/>
    </location>
</feature>
<accession>A0ABW9Y3U5</accession>
<feature type="signal peptide" evidence="1">
    <location>
        <begin position="1"/>
        <end position="20"/>
    </location>
</feature>
<sequence>MKKVLLATTMFVAGASAAAAEVTISGYGRFGAEYVENRGAGLSDTIISSRLRFNIDATTETDAGVTFGARLRFQNDDGDVATVGNNARFSASFSGFTVSVGNVDTAFDSVALTYNSEMGYQDSSFGDSEAAFFAYNSKVGPANYMGVSATYSFGGANLYFSYVNPDQTVSTLPVGISEEIGIAADYTAGQFTVAAAFTSDAAGIVGNDIAFIGAAYAINDAANVGLNYYDNGTTAGGVDRGNQATIYGNYTFGATTVRAYLSDRENDPDTAYGIGADYALGEGARLSGSIQGDFNGNTAADLGVRFNF</sequence>
<evidence type="ECO:0000313" key="3">
    <source>
        <dbReference type="EMBL" id="NBE07164.1"/>
    </source>
</evidence>
<dbReference type="Gene3D" id="2.40.160.10">
    <property type="entry name" value="Porin"/>
    <property type="match status" value="1"/>
</dbReference>
<dbReference type="SUPFAM" id="SSF56935">
    <property type="entry name" value="Porins"/>
    <property type="match status" value="1"/>
</dbReference>
<gene>
    <name evidence="3" type="ORF">GU920_06425</name>
</gene>
<feature type="chain" id="PRO_5046678169" evidence="1">
    <location>
        <begin position="21"/>
        <end position="308"/>
    </location>
</feature>
<reference evidence="4" key="1">
    <citation type="submission" date="2020-01" db="EMBL/GenBank/DDBJ databases">
        <title>Sphingomonas sp. strain CSW-10.</title>
        <authorList>
            <person name="Chen W.-M."/>
        </authorList>
    </citation>
    <scope>NUCLEOTIDE SEQUENCE [LARGE SCALE GENOMIC DNA]</scope>
    <source>
        <strain evidence="4">CCP-1</strain>
    </source>
</reference>
<evidence type="ECO:0000313" key="4">
    <source>
        <dbReference type="Proteomes" id="UP001517376"/>
    </source>
</evidence>
<dbReference type="Proteomes" id="UP001517376">
    <property type="component" value="Unassembled WGS sequence"/>
</dbReference>
<dbReference type="InterPro" id="IPR023614">
    <property type="entry name" value="Porin_dom_sf"/>
</dbReference>
<proteinExistence type="predicted"/>
<dbReference type="RefSeq" id="WP_161766099.1">
    <property type="nucleotide sequence ID" value="NZ_JAAATW010000001.1"/>
</dbReference>
<dbReference type="InterPro" id="IPR033900">
    <property type="entry name" value="Gram_neg_porin_domain"/>
</dbReference>
<evidence type="ECO:0000256" key="1">
    <source>
        <dbReference type="SAM" id="SignalP"/>
    </source>
</evidence>
<keyword evidence="4" id="KW-1185">Reference proteome</keyword>
<protein>
    <submittedName>
        <fullName evidence="3">Porin</fullName>
    </submittedName>
</protein>
<keyword evidence="1" id="KW-0732">Signal</keyword>